<comment type="caution">
    <text evidence="2">The sequence shown here is derived from an EMBL/GenBank/DDBJ whole genome shotgun (WGS) entry which is preliminary data.</text>
</comment>
<dbReference type="InterPro" id="IPR005162">
    <property type="entry name" value="Retrotrans_gag_dom"/>
</dbReference>
<keyword evidence="3" id="KW-1185">Reference proteome</keyword>
<accession>A0A8J5Z263</accession>
<feature type="domain" description="Retrotransposon gag" evidence="1">
    <location>
        <begin position="147"/>
        <end position="217"/>
    </location>
</feature>
<protein>
    <recommendedName>
        <fullName evidence="1">Retrotransposon gag domain-containing protein</fullName>
    </recommendedName>
</protein>
<dbReference type="EMBL" id="JAHUZN010000005">
    <property type="protein sequence ID" value="KAG8492660.1"/>
    <property type="molecule type" value="Genomic_DNA"/>
</dbReference>
<dbReference type="OrthoDB" id="996639at2759"/>
<evidence type="ECO:0000313" key="2">
    <source>
        <dbReference type="EMBL" id="KAG8492660.1"/>
    </source>
</evidence>
<dbReference type="AlphaFoldDB" id="A0A8J5Z263"/>
<reference evidence="2 3" key="1">
    <citation type="journal article" date="2021" name="bioRxiv">
        <title>The Gossypium anomalum genome as a resource for cotton improvement and evolutionary analysis of hybrid incompatibility.</title>
        <authorList>
            <person name="Grover C.E."/>
            <person name="Yuan D."/>
            <person name="Arick M.A."/>
            <person name="Miller E.R."/>
            <person name="Hu G."/>
            <person name="Peterson D.G."/>
            <person name="Wendel J.F."/>
            <person name="Udall J.A."/>
        </authorList>
    </citation>
    <scope>NUCLEOTIDE SEQUENCE [LARGE SCALE GENOMIC DNA]</scope>
    <source>
        <strain evidence="2">JFW-Udall</strain>
        <tissue evidence="2">Leaf</tissue>
    </source>
</reference>
<evidence type="ECO:0000259" key="1">
    <source>
        <dbReference type="Pfam" id="PF03732"/>
    </source>
</evidence>
<sequence length="218" mass="25096">MEDVKEALDGFEGHIDNWKEQSRDYVKMSLDSTMDKVNELFDSHKDKLSDRNDALEAMLRALREETMATTLALSTRIEELEGELALCRAAVGEGVSSAALSNEYVPKPKEFVGIRSACNVDNFLWRMENYFRAKGIVDDVGKVQTALLFLTDIVLLWWRDRTTDKRQGEIGTWKEFQCELKGQFYPEFTEEEARAMLQGITQRGTVGEYVREFKELML</sequence>
<organism evidence="2 3">
    <name type="scientific">Gossypium anomalum</name>
    <dbReference type="NCBI Taxonomy" id="47600"/>
    <lineage>
        <taxon>Eukaryota</taxon>
        <taxon>Viridiplantae</taxon>
        <taxon>Streptophyta</taxon>
        <taxon>Embryophyta</taxon>
        <taxon>Tracheophyta</taxon>
        <taxon>Spermatophyta</taxon>
        <taxon>Magnoliopsida</taxon>
        <taxon>eudicotyledons</taxon>
        <taxon>Gunneridae</taxon>
        <taxon>Pentapetalae</taxon>
        <taxon>rosids</taxon>
        <taxon>malvids</taxon>
        <taxon>Malvales</taxon>
        <taxon>Malvaceae</taxon>
        <taxon>Malvoideae</taxon>
        <taxon>Gossypium</taxon>
    </lineage>
</organism>
<evidence type="ECO:0000313" key="3">
    <source>
        <dbReference type="Proteomes" id="UP000701853"/>
    </source>
</evidence>
<gene>
    <name evidence="2" type="ORF">CXB51_010326</name>
</gene>
<dbReference type="Proteomes" id="UP000701853">
    <property type="component" value="Chromosome 5"/>
</dbReference>
<name>A0A8J5Z263_9ROSI</name>
<dbReference type="Pfam" id="PF03732">
    <property type="entry name" value="Retrotrans_gag"/>
    <property type="match status" value="1"/>
</dbReference>
<proteinExistence type="predicted"/>